<dbReference type="InterPro" id="IPR009057">
    <property type="entry name" value="Homeodomain-like_sf"/>
</dbReference>
<dbReference type="SUPFAM" id="SSF46689">
    <property type="entry name" value="Homeodomain-like"/>
    <property type="match status" value="1"/>
</dbReference>
<evidence type="ECO:0000256" key="1">
    <source>
        <dbReference type="ARBA" id="ARBA00004123"/>
    </source>
</evidence>
<dbReference type="InterPro" id="IPR050720">
    <property type="entry name" value="Engrailed_Homeobox_TFs"/>
</dbReference>
<dbReference type="GO" id="GO:0000981">
    <property type="term" value="F:DNA-binding transcription factor activity, RNA polymerase II-specific"/>
    <property type="evidence" value="ECO:0007669"/>
    <property type="project" value="InterPro"/>
</dbReference>
<evidence type="ECO:0000256" key="3">
    <source>
        <dbReference type="ARBA" id="ARBA00023125"/>
    </source>
</evidence>
<evidence type="ECO:0000256" key="8">
    <source>
        <dbReference type="SAM" id="MobiDB-lite"/>
    </source>
</evidence>
<dbReference type="AlphaFoldDB" id="A0A507ETJ8"/>
<dbReference type="Gene3D" id="1.10.10.60">
    <property type="entry name" value="Homeodomain-like"/>
    <property type="match status" value="1"/>
</dbReference>
<dbReference type="InterPro" id="IPR001356">
    <property type="entry name" value="HD"/>
</dbReference>
<feature type="DNA-binding region" description="Homeobox" evidence="6">
    <location>
        <begin position="181"/>
        <end position="240"/>
    </location>
</feature>
<keyword evidence="4 6" id="KW-0371">Homeobox</keyword>
<protein>
    <recommendedName>
        <fullName evidence="9">Homeobox domain-containing protein</fullName>
    </recommendedName>
</protein>
<keyword evidence="5 6" id="KW-0539">Nucleus</keyword>
<comment type="caution">
    <text evidence="10">The sequence shown here is derived from an EMBL/GenBank/DDBJ whole genome shotgun (WGS) entry which is preliminary data.</text>
</comment>
<organism evidence="10 11">
    <name type="scientific">Chytriomyces confervae</name>
    <dbReference type="NCBI Taxonomy" id="246404"/>
    <lineage>
        <taxon>Eukaryota</taxon>
        <taxon>Fungi</taxon>
        <taxon>Fungi incertae sedis</taxon>
        <taxon>Chytridiomycota</taxon>
        <taxon>Chytridiomycota incertae sedis</taxon>
        <taxon>Chytridiomycetes</taxon>
        <taxon>Chytridiales</taxon>
        <taxon>Chytriomycetaceae</taxon>
        <taxon>Chytriomyces</taxon>
    </lineage>
</organism>
<feature type="compositionally biased region" description="Polar residues" evidence="8">
    <location>
        <begin position="152"/>
        <end position="178"/>
    </location>
</feature>
<feature type="compositionally biased region" description="Basic residues" evidence="8">
    <location>
        <begin position="179"/>
        <end position="188"/>
    </location>
</feature>
<evidence type="ECO:0000256" key="6">
    <source>
        <dbReference type="PROSITE-ProRule" id="PRU00108"/>
    </source>
</evidence>
<evidence type="ECO:0000313" key="11">
    <source>
        <dbReference type="Proteomes" id="UP000320333"/>
    </source>
</evidence>
<accession>A0A507ETJ8</accession>
<dbReference type="SMART" id="SM00389">
    <property type="entry name" value="HOX"/>
    <property type="match status" value="1"/>
</dbReference>
<dbReference type="GO" id="GO:0003677">
    <property type="term" value="F:DNA binding"/>
    <property type="evidence" value="ECO:0007669"/>
    <property type="project" value="UniProtKB-UniRule"/>
</dbReference>
<evidence type="ECO:0000256" key="7">
    <source>
        <dbReference type="RuleBase" id="RU000682"/>
    </source>
</evidence>
<evidence type="ECO:0000256" key="5">
    <source>
        <dbReference type="ARBA" id="ARBA00023242"/>
    </source>
</evidence>
<dbReference type="CDD" id="cd00086">
    <property type="entry name" value="homeodomain"/>
    <property type="match status" value="1"/>
</dbReference>
<dbReference type="PANTHER" id="PTHR24341">
    <property type="entry name" value="HOMEOBOX PROTEIN ENGRAILED"/>
    <property type="match status" value="1"/>
</dbReference>
<dbReference type="EMBL" id="QEAP01000439">
    <property type="protein sequence ID" value="TPX66518.1"/>
    <property type="molecule type" value="Genomic_DNA"/>
</dbReference>
<feature type="domain" description="Homeobox" evidence="9">
    <location>
        <begin position="179"/>
        <end position="239"/>
    </location>
</feature>
<evidence type="ECO:0000313" key="10">
    <source>
        <dbReference type="EMBL" id="TPX66518.1"/>
    </source>
</evidence>
<dbReference type="PROSITE" id="PS00027">
    <property type="entry name" value="HOMEOBOX_1"/>
    <property type="match status" value="1"/>
</dbReference>
<evidence type="ECO:0000259" key="9">
    <source>
        <dbReference type="PROSITE" id="PS50071"/>
    </source>
</evidence>
<dbReference type="InterPro" id="IPR017970">
    <property type="entry name" value="Homeobox_CS"/>
</dbReference>
<comment type="subcellular location">
    <subcellularLocation>
        <location evidence="1 6 7">Nucleus</location>
    </subcellularLocation>
</comment>
<dbReference type="GO" id="GO:0005634">
    <property type="term" value="C:nucleus"/>
    <property type="evidence" value="ECO:0007669"/>
    <property type="project" value="UniProtKB-SubCell"/>
</dbReference>
<dbReference type="PANTHER" id="PTHR24341:SF6">
    <property type="entry name" value="HOMEOBOX PROTEIN INVECTED"/>
    <property type="match status" value="1"/>
</dbReference>
<feature type="region of interest" description="Disordered" evidence="8">
    <location>
        <begin position="152"/>
        <end position="188"/>
    </location>
</feature>
<keyword evidence="11" id="KW-1185">Reference proteome</keyword>
<name>A0A507ETJ8_9FUNG</name>
<comment type="similarity">
    <text evidence="2">Belongs to the engrailed homeobox family.</text>
</comment>
<evidence type="ECO:0000256" key="2">
    <source>
        <dbReference type="ARBA" id="ARBA00010896"/>
    </source>
</evidence>
<keyword evidence="3 6" id="KW-0238">DNA-binding</keyword>
<sequence length="254" mass="27572">MDLLREPATEDAILTAVFEALNPPHCNNNNNNNTTPNNPGFTFSNWRDNPSLDTSPLIASAPVIASSPVLVTLFDNSDNSALMHELFEQTLSVHSAPASPGVVGLTLQPWTASIPSTTPAQTHIFPESESTATFEIPTSNSADTKDILSNHASISTETPPDSPELNSDAQKSPTSSLSRKQKKPRFKASKADLDTLCGSFAESPFPTRAERRRLAEVLNLEAQQIKIWFQNARARERAGGKVITKPEAKPKETL</sequence>
<dbReference type="PROSITE" id="PS50071">
    <property type="entry name" value="HOMEOBOX_2"/>
    <property type="match status" value="1"/>
</dbReference>
<dbReference type="STRING" id="246404.A0A507ETJ8"/>
<dbReference type="OrthoDB" id="2115855at2759"/>
<dbReference type="Pfam" id="PF00046">
    <property type="entry name" value="Homeodomain"/>
    <property type="match status" value="1"/>
</dbReference>
<proteinExistence type="inferred from homology"/>
<evidence type="ECO:0000256" key="4">
    <source>
        <dbReference type="ARBA" id="ARBA00023155"/>
    </source>
</evidence>
<dbReference type="Proteomes" id="UP000320333">
    <property type="component" value="Unassembled WGS sequence"/>
</dbReference>
<reference evidence="10 11" key="1">
    <citation type="journal article" date="2019" name="Sci. Rep.">
        <title>Comparative genomics of chytrid fungi reveal insights into the obligate biotrophic and pathogenic lifestyle of Synchytrium endobioticum.</title>
        <authorList>
            <person name="van de Vossenberg B.T.L.H."/>
            <person name="Warris S."/>
            <person name="Nguyen H.D.T."/>
            <person name="van Gent-Pelzer M.P.E."/>
            <person name="Joly D.L."/>
            <person name="van de Geest H.C."/>
            <person name="Bonants P.J.M."/>
            <person name="Smith D.S."/>
            <person name="Levesque C.A."/>
            <person name="van der Lee T.A.J."/>
        </authorList>
    </citation>
    <scope>NUCLEOTIDE SEQUENCE [LARGE SCALE GENOMIC DNA]</scope>
    <source>
        <strain evidence="10 11">CBS 675.73</strain>
    </source>
</reference>
<gene>
    <name evidence="10" type="ORF">CcCBS67573_g07811</name>
</gene>